<keyword evidence="3" id="KW-1185">Reference proteome</keyword>
<evidence type="ECO:0000313" key="3">
    <source>
        <dbReference type="Proteomes" id="UP000058925"/>
    </source>
</evidence>
<keyword evidence="1" id="KW-1133">Transmembrane helix</keyword>
<dbReference type="EMBL" id="CP012850">
    <property type="protein sequence ID" value="ALI35209.1"/>
    <property type="molecule type" value="Genomic_DNA"/>
</dbReference>
<keyword evidence="1" id="KW-0812">Transmembrane</keyword>
<dbReference type="KEGG" id="taa:NMY3_01004"/>
<protein>
    <submittedName>
        <fullName evidence="2">Uncharacterized protein</fullName>
    </submittedName>
</protein>
<organism evidence="2 3">
    <name type="scientific">Candidatus Nitrosocosmicus oleophilus</name>
    <dbReference type="NCBI Taxonomy" id="1353260"/>
    <lineage>
        <taxon>Archaea</taxon>
        <taxon>Nitrososphaerota</taxon>
        <taxon>Nitrososphaeria</taxon>
        <taxon>Nitrososphaerales</taxon>
        <taxon>Nitrososphaeraceae</taxon>
        <taxon>Candidatus Nitrosocosmicus</taxon>
    </lineage>
</organism>
<proteinExistence type="predicted"/>
<reference evidence="3" key="1">
    <citation type="submission" date="2015-10" db="EMBL/GenBank/DDBJ databases">
        <title>Niche specialization of a soil ammonia-oxidizing archaeon, Candidatus Nitrosocosmicus oleophilus.</title>
        <authorList>
            <person name="Jung M.-Y."/>
            <person name="Rhee S.-K."/>
        </authorList>
    </citation>
    <scope>NUCLEOTIDE SEQUENCE [LARGE SCALE GENOMIC DNA]</scope>
    <source>
        <strain evidence="3">MY3</strain>
    </source>
</reference>
<feature type="transmembrane region" description="Helical" evidence="1">
    <location>
        <begin position="351"/>
        <end position="370"/>
    </location>
</feature>
<feature type="transmembrane region" description="Helical" evidence="1">
    <location>
        <begin position="26"/>
        <end position="47"/>
    </location>
</feature>
<gene>
    <name evidence="2" type="ORF">NMY3_01004</name>
</gene>
<feature type="transmembrane region" description="Helical" evidence="1">
    <location>
        <begin position="267"/>
        <end position="290"/>
    </location>
</feature>
<feature type="transmembrane region" description="Helical" evidence="1">
    <location>
        <begin position="235"/>
        <end position="255"/>
    </location>
</feature>
<evidence type="ECO:0000256" key="1">
    <source>
        <dbReference type="SAM" id="Phobius"/>
    </source>
</evidence>
<feature type="transmembrane region" description="Helical" evidence="1">
    <location>
        <begin position="192"/>
        <end position="215"/>
    </location>
</feature>
<keyword evidence="1" id="KW-0472">Membrane</keyword>
<accession>A0A654LY51</accession>
<evidence type="ECO:0000313" key="2">
    <source>
        <dbReference type="EMBL" id="ALI35209.1"/>
    </source>
</evidence>
<name>A0A654LY51_9ARCH</name>
<dbReference type="Proteomes" id="UP000058925">
    <property type="component" value="Chromosome"/>
</dbReference>
<feature type="transmembrane region" description="Helical" evidence="1">
    <location>
        <begin position="311"/>
        <end position="331"/>
    </location>
</feature>
<sequence>MISYNYIKLKNYRINDIYSFKQNTKFLISMSLMIFICYLISCSFSSAEAHFSHSAHYNNGDTGIGDKYMVLQQIEPEYTKPNELSQIQFSIQDKQGKDTSNLVGMVEIYSTLTNERLSAYPWTKLAVGDFQIPYIFPKVGNYQIVLSILNDNSNASSGDIINTIPPARTILGDNSNCNCERAVFNVSITESFGFIFTTVIYGSAVGVILIVGLVLSWMFLSRRKSKTNPISNDEFIKYSVLFLALGAAIVHLAVYSGHATLRYEYSIFLISAAGGQLFYGISYILLIFSDDKLTVKKTDKKYVSKEYYKKSLILNWIGLTGSLVLILLYLYSVTFPPPLSPNATPEDVDLAGIMAKALEIVLVIGIIYLMRTEKKRYLYSIQTYDEKST</sequence>
<dbReference type="AlphaFoldDB" id="A0A654LY51"/>